<gene>
    <name evidence="1" type="ORF">C1H76_5672</name>
</gene>
<evidence type="ECO:0000313" key="1">
    <source>
        <dbReference type="EMBL" id="TKX22039.1"/>
    </source>
</evidence>
<reference evidence="1 2" key="1">
    <citation type="submission" date="2018-02" db="EMBL/GenBank/DDBJ databases">
        <title>Draft genome sequences of Elsinoe sp., causing black scab on jojoba.</title>
        <authorList>
            <person name="Stodart B."/>
            <person name="Jeffress S."/>
            <person name="Ash G."/>
            <person name="Arun Chinnappa K."/>
        </authorList>
    </citation>
    <scope>NUCLEOTIDE SEQUENCE [LARGE SCALE GENOMIC DNA]</scope>
    <source>
        <strain evidence="1 2">Hillstone_2</strain>
    </source>
</reference>
<name>A0A4U7AV78_9PEZI</name>
<dbReference type="AlphaFoldDB" id="A0A4U7AV78"/>
<sequence>MSDFADNDSHTTTEDDKWIAAWLKGSEKPIWAHRKVTRNLMKHRSADGALHLENISRGVFLIFQQYMISGRYQIDFQVWGIDEETDIVNILLEFESLVKLQQREETNFRPFIERQLTKYLLTEQPIKSSHLTQLNELFKSRTLLAINLHKVIVLWIVKRCIMPFDEENLERVFGPAPAIGVYLLKMMNKDSQYLVNKKKHAAHFLEREAAVYPTNGDDSDDSS</sequence>
<dbReference type="Proteomes" id="UP000308133">
    <property type="component" value="Unassembled WGS sequence"/>
</dbReference>
<proteinExistence type="predicted"/>
<evidence type="ECO:0000313" key="2">
    <source>
        <dbReference type="Proteomes" id="UP000308133"/>
    </source>
</evidence>
<accession>A0A4U7AV78</accession>
<protein>
    <submittedName>
        <fullName evidence="1">Uncharacterized protein</fullName>
    </submittedName>
</protein>
<comment type="caution">
    <text evidence="1">The sequence shown here is derived from an EMBL/GenBank/DDBJ whole genome shotgun (WGS) entry which is preliminary data.</text>
</comment>
<organism evidence="1 2">
    <name type="scientific">Elsinoe australis</name>
    <dbReference type="NCBI Taxonomy" id="40998"/>
    <lineage>
        <taxon>Eukaryota</taxon>
        <taxon>Fungi</taxon>
        <taxon>Dikarya</taxon>
        <taxon>Ascomycota</taxon>
        <taxon>Pezizomycotina</taxon>
        <taxon>Dothideomycetes</taxon>
        <taxon>Dothideomycetidae</taxon>
        <taxon>Myriangiales</taxon>
        <taxon>Elsinoaceae</taxon>
        <taxon>Elsinoe</taxon>
    </lineage>
</organism>
<dbReference type="EMBL" id="PTQR01000074">
    <property type="protein sequence ID" value="TKX22039.1"/>
    <property type="molecule type" value="Genomic_DNA"/>
</dbReference>